<dbReference type="AlphaFoldDB" id="A0AAV7ELE2"/>
<keyword evidence="2" id="KW-0804">Transcription</keyword>
<comment type="caution">
    <text evidence="5">The sequence shown here is derived from an EMBL/GenBank/DDBJ whole genome shotgun (WGS) entry which is preliminary data.</text>
</comment>
<evidence type="ECO:0000256" key="2">
    <source>
        <dbReference type="ARBA" id="ARBA00023163"/>
    </source>
</evidence>
<keyword evidence="6" id="KW-1185">Reference proteome</keyword>
<sequence>MTPSSLAIPEAEDEEEEEEEDVDFNPFLKTSFSPEASSSLSSDNEPNVEGGELLSSSPRVQYNAGNIERDEEVVMQAVDDPGNGEELGHTAEEDPICRRTRARYSLANFSLDELETFLQETDDEEDLQNADDEEEYRKFLSAVLDGGEEEAYPTAKSLSDEEDENDADFELEIEEALESEPEENGGEIGKSHDEKSYADRRRPETRQNRRQKVSTRNKKKLLGQATIPLRPILPSNVPIAAVYPSPAETVPEGASNLPHPGSINGFTAHQIGQLYCLIHEHVQLLIQVFSLCVFEPSKQHIATDVQRLIMELIRIRNEALLQRKVPLPKIYFQPPYIHPSVTLDPPKSNCSLILGRSGETSVWIPVVGDSVMTILDVQPLGLAAKYVADVTNAVQEYRQRHLHDVHGSSRFERVPLFPCPRVTHTSEAIHADGSSLSGRVEAQEQNQQPKKSLAGTLVESSKKQSVALVPKNIVDLAQKFFPLFNSALFPHKPPSTPVASRLLFTDAEDELLALGVMEYNNDWKSIQHRFLPCKTKHQIFVRAKNRSSSKAPENPIKAVRRMKNSPLTAEEKAFIREGLRVFKLDWMSVWKLYVPHRDPSLLPRQWRTAIGTQKSYKMDEASKEKRRAYEMMRRQKWKDKSFVNSEVGTSSGGDAVDQVRTNGVDNSAEDNIDDEGEVYMHEALLADYKPENFGPTSIPLSSIGSLNYSSNSQLPQEGALAAENWSRTMDACQESFQRNVSSNELVASQKSSYIMQRVSQYNNVMYSTSYSVASHQWISKPSKPPVCNRPYRARKSSATRTVKLAPDLPPVNLPPSVRVISKSSFFRIAPDDGTNVAAVTANHGKNQKSLLSSENPSAQDPRTSADQSVVDENVTELDLRMHPLLFQASHSETLPITSSGTASSMFNFSPGHLMQSNHSFLSGPERVQSVNNTVGYLHPAITSKQSTPNLYGVDFHPLLQRADCVNSDSVVMSSEANKSFGSERILHPPQADDCGWPPAMTSSKGKELDLTIGLSSAVEKEKVNESIGGMECNVSGSTRVSHNTINKQNQQADIEHSVIRTSLHMHPCDEYEYLSPPGIVMEQEELSDSDEEIEEDVQFECEEMSDSEGEVDCAQHPDAQLKKVPTAMDEEIGEKDHAEQSVRGSAQSDKPGPAAKLRNATNSMGTSSDLGSSVQKQERVNRRDKSCEKSTSNIGLRSHPSRSRRKQFTKEEVGPGIPQPGDVAGNAVACKRKPRKRLHQSDPKDA</sequence>
<dbReference type="GO" id="GO:0003712">
    <property type="term" value="F:transcription coregulator activity"/>
    <property type="evidence" value="ECO:0007669"/>
    <property type="project" value="TreeGrafter"/>
</dbReference>
<keyword evidence="1" id="KW-0805">Transcription regulation</keyword>
<proteinExistence type="predicted"/>
<accession>A0AAV7ELE2</accession>
<dbReference type="EMBL" id="JAINDJ010000004">
    <property type="protein sequence ID" value="KAG9448661.1"/>
    <property type="molecule type" value="Genomic_DNA"/>
</dbReference>
<name>A0AAV7ELE2_ARIFI</name>
<dbReference type="PANTHER" id="PTHR16088">
    <property type="entry name" value="YY1 ASSOCIATED PROTEIN-RELATED"/>
    <property type="match status" value="1"/>
</dbReference>
<keyword evidence="3" id="KW-0539">Nucleus</keyword>
<dbReference type="PANTHER" id="PTHR16088:SF3">
    <property type="entry name" value="GON-4-LIKE PROTEIN"/>
    <property type="match status" value="1"/>
</dbReference>
<feature type="compositionally biased region" description="Basic and acidic residues" evidence="4">
    <location>
        <begin position="1176"/>
        <end position="1188"/>
    </location>
</feature>
<evidence type="ECO:0000256" key="3">
    <source>
        <dbReference type="ARBA" id="ARBA00023242"/>
    </source>
</evidence>
<evidence type="ECO:0000256" key="1">
    <source>
        <dbReference type="ARBA" id="ARBA00023015"/>
    </source>
</evidence>
<dbReference type="InterPro" id="IPR001005">
    <property type="entry name" value="SANT/Myb"/>
</dbReference>
<dbReference type="InterPro" id="IPR009057">
    <property type="entry name" value="Homeodomain-like_sf"/>
</dbReference>
<feature type="region of interest" description="Disordered" evidence="4">
    <location>
        <begin position="1"/>
        <end position="69"/>
    </location>
</feature>
<feature type="compositionally biased region" description="Basic and acidic residues" evidence="4">
    <location>
        <begin position="189"/>
        <end position="207"/>
    </location>
</feature>
<reference evidence="5 6" key="1">
    <citation type="submission" date="2021-07" db="EMBL/GenBank/DDBJ databases">
        <title>The Aristolochia fimbriata genome: insights into angiosperm evolution, floral development and chemical biosynthesis.</title>
        <authorList>
            <person name="Jiao Y."/>
        </authorList>
    </citation>
    <scope>NUCLEOTIDE SEQUENCE [LARGE SCALE GENOMIC DNA]</scope>
    <source>
        <strain evidence="5">IBCAS-2021</strain>
        <tissue evidence="5">Leaf</tissue>
    </source>
</reference>
<feature type="region of interest" description="Disordered" evidence="4">
    <location>
        <begin position="1132"/>
        <end position="1246"/>
    </location>
</feature>
<protein>
    <submittedName>
        <fullName evidence="5">Uncharacterized protein</fullName>
    </submittedName>
</protein>
<evidence type="ECO:0000256" key="4">
    <source>
        <dbReference type="SAM" id="MobiDB-lite"/>
    </source>
</evidence>
<feature type="compositionally biased region" description="Acidic residues" evidence="4">
    <location>
        <begin position="160"/>
        <end position="185"/>
    </location>
</feature>
<feature type="compositionally biased region" description="Polar residues" evidence="4">
    <location>
        <begin position="1159"/>
        <end position="1175"/>
    </location>
</feature>
<dbReference type="CDD" id="cd00167">
    <property type="entry name" value="SANT"/>
    <property type="match status" value="1"/>
</dbReference>
<feature type="compositionally biased region" description="Polar residues" evidence="4">
    <location>
        <begin position="54"/>
        <end position="64"/>
    </location>
</feature>
<evidence type="ECO:0000313" key="6">
    <source>
        <dbReference type="Proteomes" id="UP000825729"/>
    </source>
</evidence>
<dbReference type="SUPFAM" id="SSF46689">
    <property type="entry name" value="Homeodomain-like"/>
    <property type="match status" value="1"/>
</dbReference>
<dbReference type="GO" id="GO:0005634">
    <property type="term" value="C:nucleus"/>
    <property type="evidence" value="ECO:0007669"/>
    <property type="project" value="TreeGrafter"/>
</dbReference>
<feature type="compositionally biased region" description="Polar residues" evidence="4">
    <location>
        <begin position="844"/>
        <end position="867"/>
    </location>
</feature>
<feature type="region of interest" description="Disordered" evidence="4">
    <location>
        <begin position="644"/>
        <end position="671"/>
    </location>
</feature>
<dbReference type="InterPro" id="IPR052435">
    <property type="entry name" value="YY1-Transcr_Regul"/>
</dbReference>
<evidence type="ECO:0000313" key="5">
    <source>
        <dbReference type="EMBL" id="KAG9448661.1"/>
    </source>
</evidence>
<dbReference type="GO" id="GO:0006355">
    <property type="term" value="P:regulation of DNA-templated transcription"/>
    <property type="evidence" value="ECO:0007669"/>
    <property type="project" value="TreeGrafter"/>
</dbReference>
<feature type="compositionally biased region" description="Low complexity" evidence="4">
    <location>
        <begin position="31"/>
        <end position="42"/>
    </location>
</feature>
<feature type="compositionally biased region" description="Acidic residues" evidence="4">
    <location>
        <begin position="10"/>
        <end position="23"/>
    </location>
</feature>
<feature type="region of interest" description="Disordered" evidence="4">
    <location>
        <begin position="143"/>
        <end position="217"/>
    </location>
</feature>
<dbReference type="Proteomes" id="UP000825729">
    <property type="component" value="Unassembled WGS sequence"/>
</dbReference>
<dbReference type="Pfam" id="PF13921">
    <property type="entry name" value="Myb_DNA-bind_6"/>
    <property type="match status" value="1"/>
</dbReference>
<feature type="compositionally biased region" description="Basic residues" evidence="4">
    <location>
        <begin position="208"/>
        <end position="217"/>
    </location>
</feature>
<gene>
    <name evidence="5" type="ORF">H6P81_008626</name>
</gene>
<organism evidence="5 6">
    <name type="scientific">Aristolochia fimbriata</name>
    <name type="common">White veined hardy Dutchman's pipe vine</name>
    <dbReference type="NCBI Taxonomy" id="158543"/>
    <lineage>
        <taxon>Eukaryota</taxon>
        <taxon>Viridiplantae</taxon>
        <taxon>Streptophyta</taxon>
        <taxon>Embryophyta</taxon>
        <taxon>Tracheophyta</taxon>
        <taxon>Spermatophyta</taxon>
        <taxon>Magnoliopsida</taxon>
        <taxon>Magnoliidae</taxon>
        <taxon>Piperales</taxon>
        <taxon>Aristolochiaceae</taxon>
        <taxon>Aristolochia</taxon>
    </lineage>
</organism>
<feature type="region of interest" description="Disordered" evidence="4">
    <location>
        <begin position="844"/>
        <end position="868"/>
    </location>
</feature>